<evidence type="ECO:0000313" key="2">
    <source>
        <dbReference type="EMBL" id="DAF49975.1"/>
    </source>
</evidence>
<feature type="region of interest" description="Disordered" evidence="1">
    <location>
        <begin position="1"/>
        <end position="27"/>
    </location>
</feature>
<accession>A0A8S5SH35</accession>
<name>A0A8S5SH35_9CAUD</name>
<dbReference type="EMBL" id="BK032591">
    <property type="protein sequence ID" value="DAF49975.1"/>
    <property type="molecule type" value="Genomic_DNA"/>
</dbReference>
<evidence type="ECO:0000256" key="1">
    <source>
        <dbReference type="SAM" id="MobiDB-lite"/>
    </source>
</evidence>
<feature type="compositionally biased region" description="Basic and acidic residues" evidence="1">
    <location>
        <begin position="1"/>
        <end position="14"/>
    </location>
</feature>
<proteinExistence type="predicted"/>
<organism evidence="2">
    <name type="scientific">Siphoviridae sp. ctxvK3</name>
    <dbReference type="NCBI Taxonomy" id="2827975"/>
    <lineage>
        <taxon>Viruses</taxon>
        <taxon>Duplodnaviria</taxon>
        <taxon>Heunggongvirae</taxon>
        <taxon>Uroviricota</taxon>
        <taxon>Caudoviricetes</taxon>
    </lineage>
</organism>
<reference evidence="2" key="1">
    <citation type="journal article" date="2021" name="Proc. Natl. Acad. Sci. U.S.A.">
        <title>A Catalog of Tens of Thousands of Viruses from Human Metagenomes Reveals Hidden Associations with Chronic Diseases.</title>
        <authorList>
            <person name="Tisza M.J."/>
            <person name="Buck C.B."/>
        </authorList>
    </citation>
    <scope>NUCLEOTIDE SEQUENCE</scope>
    <source>
        <strain evidence="2">CtxvK3</strain>
    </source>
</reference>
<protein>
    <submittedName>
        <fullName evidence="2">60 kDa chaperonin</fullName>
    </submittedName>
</protein>
<sequence length="49" mass="6237">MSREEHLRQMKSVEEELENTTSEYRKRDLRKRLQRLKKQLNQYDCYRGY</sequence>